<dbReference type="OrthoDB" id="9780392at2"/>
<accession>A0A401JBD5</accession>
<protein>
    <recommendedName>
        <fullName evidence="1">Hemerythrin-like domain-containing protein</fullName>
    </recommendedName>
</protein>
<comment type="caution">
    <text evidence="2">The sequence shown here is derived from an EMBL/GenBank/DDBJ whole genome shotgun (WGS) entry which is preliminary data.</text>
</comment>
<dbReference type="AlphaFoldDB" id="A0A401JBD5"/>
<evidence type="ECO:0000259" key="1">
    <source>
        <dbReference type="Pfam" id="PF01814"/>
    </source>
</evidence>
<reference evidence="2 3" key="1">
    <citation type="journal article" date="2019" name="Front. Microbiol.">
        <title>Genomes of Neutrophilic Sulfur-Oxidizing Chemolithoautotrophs Representing 9 Proteobacterial Species From 8 Genera.</title>
        <authorList>
            <person name="Watanabe T."/>
            <person name="Kojima H."/>
            <person name="Umezawa K."/>
            <person name="Hori C."/>
            <person name="Takasuka T.E."/>
            <person name="Kato Y."/>
            <person name="Fukui M."/>
        </authorList>
    </citation>
    <scope>NUCLEOTIDE SEQUENCE [LARGE SCALE GENOMIC DNA]</scope>
    <source>
        <strain evidence="2 3">TTN</strain>
    </source>
</reference>
<dbReference type="Pfam" id="PF01814">
    <property type="entry name" value="Hemerythrin"/>
    <property type="match status" value="1"/>
</dbReference>
<feature type="domain" description="Hemerythrin-like" evidence="1">
    <location>
        <begin position="14"/>
        <end position="148"/>
    </location>
</feature>
<name>A0A401JBD5_9PROT</name>
<dbReference type="CDD" id="cd12108">
    <property type="entry name" value="Hr-like"/>
    <property type="match status" value="1"/>
</dbReference>
<dbReference type="Gene3D" id="1.20.120.520">
    <property type="entry name" value="nmb1532 protein domain like"/>
    <property type="match status" value="1"/>
</dbReference>
<dbReference type="Proteomes" id="UP000286806">
    <property type="component" value="Unassembled WGS sequence"/>
</dbReference>
<dbReference type="EMBL" id="BGOW01000003">
    <property type="protein sequence ID" value="GBL44856.1"/>
    <property type="molecule type" value="Genomic_DNA"/>
</dbReference>
<keyword evidence="3" id="KW-1185">Reference proteome</keyword>
<organism evidence="2 3">
    <name type="scientific">Sulfuriferula multivorans</name>
    <dbReference type="NCBI Taxonomy" id="1559896"/>
    <lineage>
        <taxon>Bacteria</taxon>
        <taxon>Pseudomonadati</taxon>
        <taxon>Pseudomonadota</taxon>
        <taxon>Betaproteobacteria</taxon>
        <taxon>Nitrosomonadales</taxon>
        <taxon>Sulfuricellaceae</taxon>
        <taxon>Sulfuriferula</taxon>
    </lineage>
</organism>
<dbReference type="RefSeq" id="WP_124703692.1">
    <property type="nucleotide sequence ID" value="NZ_BGOW01000003.1"/>
</dbReference>
<dbReference type="InterPro" id="IPR012312">
    <property type="entry name" value="Hemerythrin-like"/>
</dbReference>
<evidence type="ECO:0000313" key="3">
    <source>
        <dbReference type="Proteomes" id="UP000286806"/>
    </source>
</evidence>
<gene>
    <name evidence="2" type="ORF">SFMTTN_0657</name>
</gene>
<evidence type="ECO:0000313" key="2">
    <source>
        <dbReference type="EMBL" id="GBL44856.1"/>
    </source>
</evidence>
<proteinExistence type="predicted"/>
<sequence length="170" mass="19134">MQLMPKPAPGFDDPLGLLRACHERILGHCDTLERLVSHLRQHGTDQDAQLAAARILRYFQVGAPLHHEDEERDLFPVLRAHSAFPAIQHRTLENLMAQHRELDKLWIQLEAALQVISAGAPADLTVQPFVSLTRAHIVVEEHEVFPLAERYLDAAALAALSHSMQARRQT</sequence>